<feature type="compositionally biased region" description="Polar residues" evidence="1">
    <location>
        <begin position="290"/>
        <end position="299"/>
    </location>
</feature>
<dbReference type="GeneID" id="113215618"/>
<feature type="compositionally biased region" description="Polar residues" evidence="1">
    <location>
        <begin position="354"/>
        <end position="370"/>
    </location>
</feature>
<name>A0A9C6WWG5_FRAOC</name>
<dbReference type="RefSeq" id="XP_052121594.1">
    <property type="nucleotide sequence ID" value="XM_052265634.1"/>
</dbReference>
<accession>A0A9C6WWG5</accession>
<keyword evidence="2" id="KW-1185">Reference proteome</keyword>
<feature type="compositionally biased region" description="Basic and acidic residues" evidence="1">
    <location>
        <begin position="205"/>
        <end position="223"/>
    </location>
</feature>
<feature type="compositionally biased region" description="Basic and acidic residues" evidence="1">
    <location>
        <begin position="251"/>
        <end position="273"/>
    </location>
</feature>
<feature type="compositionally biased region" description="Polar residues" evidence="1">
    <location>
        <begin position="35"/>
        <end position="48"/>
    </location>
</feature>
<dbReference type="AlphaFoldDB" id="A0A9C6WWG5"/>
<reference evidence="3" key="1">
    <citation type="submission" date="2025-08" db="UniProtKB">
        <authorList>
            <consortium name="RefSeq"/>
        </authorList>
    </citation>
    <scope>IDENTIFICATION</scope>
    <source>
        <tissue evidence="3">Whole organism</tissue>
    </source>
</reference>
<evidence type="ECO:0000313" key="2">
    <source>
        <dbReference type="Proteomes" id="UP000504606"/>
    </source>
</evidence>
<organism evidence="2 3">
    <name type="scientific">Frankliniella occidentalis</name>
    <name type="common">Western flower thrips</name>
    <name type="synonym">Euthrips occidentalis</name>
    <dbReference type="NCBI Taxonomy" id="133901"/>
    <lineage>
        <taxon>Eukaryota</taxon>
        <taxon>Metazoa</taxon>
        <taxon>Ecdysozoa</taxon>
        <taxon>Arthropoda</taxon>
        <taxon>Hexapoda</taxon>
        <taxon>Insecta</taxon>
        <taxon>Pterygota</taxon>
        <taxon>Neoptera</taxon>
        <taxon>Paraneoptera</taxon>
        <taxon>Thysanoptera</taxon>
        <taxon>Terebrantia</taxon>
        <taxon>Thripoidea</taxon>
        <taxon>Thripidae</taxon>
        <taxon>Frankliniella</taxon>
    </lineage>
</organism>
<sequence>MSPPVEEEVDENEKSDYTEEDQELSDERGAKSESDNGASEKPSSNIDTNDTDDFLTSPIKKVIKKEIQSDEEAVINISSEDSDVDILIEKKKNLDLLIKNKLKKKEELLLKTCRNEHTDTHSATECTSTKKTKTETVEKTKPSTSSKSEKCPKNVGPGYQGYSLPPIDILLSMQWTKNEKPKNPISDRMVKSVVEQYSSYLRAELKKKEQPAEVLKALREKRSQQRQARKGKKLYTIKNGKRHYVNKREKKSAEADADMSHNSDSDQSKETPVHDVVPAEDSSSDESSNGRDSNCSQSHGVGPENTEEVDVEDNESQIINLDQNGQELYSHLSADFITTRASKRSHDGDELQWSELSDASETSNLNSGTSPKKLKEAGEDSDSSTDIESQN</sequence>
<feature type="region of interest" description="Disordered" evidence="1">
    <location>
        <begin position="341"/>
        <end position="391"/>
    </location>
</feature>
<dbReference type="Proteomes" id="UP000504606">
    <property type="component" value="Unplaced"/>
</dbReference>
<feature type="compositionally biased region" description="Basic residues" evidence="1">
    <location>
        <begin position="227"/>
        <end position="250"/>
    </location>
</feature>
<feature type="compositionally biased region" description="Acidic residues" evidence="1">
    <location>
        <begin position="305"/>
        <end position="315"/>
    </location>
</feature>
<dbReference type="KEGG" id="foc:113215618"/>
<proteinExistence type="predicted"/>
<evidence type="ECO:0000256" key="1">
    <source>
        <dbReference type="SAM" id="MobiDB-lite"/>
    </source>
</evidence>
<gene>
    <name evidence="3" type="primary">LOC113215618</name>
</gene>
<feature type="compositionally biased region" description="Basic and acidic residues" evidence="1">
    <location>
        <begin position="25"/>
        <end position="34"/>
    </location>
</feature>
<feature type="region of interest" description="Disordered" evidence="1">
    <location>
        <begin position="1"/>
        <end position="55"/>
    </location>
</feature>
<feature type="compositionally biased region" description="Acidic residues" evidence="1">
    <location>
        <begin position="1"/>
        <end position="11"/>
    </location>
</feature>
<feature type="compositionally biased region" description="Basic and acidic residues" evidence="1">
    <location>
        <begin position="132"/>
        <end position="152"/>
    </location>
</feature>
<evidence type="ECO:0000313" key="3">
    <source>
        <dbReference type="RefSeq" id="XP_052121594.1"/>
    </source>
</evidence>
<feature type="region of interest" description="Disordered" evidence="1">
    <location>
        <begin position="205"/>
        <end position="322"/>
    </location>
</feature>
<feature type="region of interest" description="Disordered" evidence="1">
    <location>
        <begin position="116"/>
        <end position="159"/>
    </location>
</feature>
<protein>
    <submittedName>
        <fullName evidence="3">Uncharacterized protein LOC113215618</fullName>
    </submittedName>
</protein>